<dbReference type="EMBL" id="CAADEZ010000180">
    <property type="protein sequence ID" value="VFJ57011.1"/>
    <property type="molecule type" value="Genomic_DNA"/>
</dbReference>
<protein>
    <recommendedName>
        <fullName evidence="3">Transposase</fullName>
    </recommendedName>
</protein>
<dbReference type="EMBL" id="CAADFL010000380">
    <property type="protein sequence ID" value="VFK15619.1"/>
    <property type="molecule type" value="Genomic_DNA"/>
</dbReference>
<evidence type="ECO:0008006" key="3">
    <source>
        <dbReference type="Google" id="ProtNLM"/>
    </source>
</evidence>
<reference evidence="2" key="1">
    <citation type="submission" date="2019-02" db="EMBL/GenBank/DDBJ databases">
        <authorList>
            <person name="Gruber-Vodicka R. H."/>
            <person name="Seah K. B. B."/>
        </authorList>
    </citation>
    <scope>NUCLEOTIDE SEQUENCE</scope>
    <source>
        <strain evidence="1">BECK_BZ163</strain>
        <strain evidence="2">BECK_BZ164</strain>
    </source>
</reference>
<evidence type="ECO:0000313" key="2">
    <source>
        <dbReference type="EMBL" id="VFK15619.1"/>
    </source>
</evidence>
<name>A0A450WEU0_9GAMM</name>
<proteinExistence type="predicted"/>
<accession>A0A450WEU0</accession>
<dbReference type="AlphaFoldDB" id="A0A450WEU0"/>
<gene>
    <name evidence="1" type="ORF">BECKFM1743A_GA0114220_101807</name>
    <name evidence="2" type="ORF">BECKFM1743B_GA0114221_103801</name>
</gene>
<sequence length="132" mass="15087">MPHKVGTFAYGSHGYDQTQTERQRYHCRNCSRYFDDLTDTIFEGHHKPRSVWILCLYFMGLNLSNSQIARELDLNISDVQEMARQLRQGVVTRKPQAKLHGEVECDEVYVLAGHKGHPEAVEKKTVKVGAAV</sequence>
<evidence type="ECO:0000313" key="1">
    <source>
        <dbReference type="EMBL" id="VFJ57011.1"/>
    </source>
</evidence>
<organism evidence="2">
    <name type="scientific">Candidatus Kentrum sp. FM</name>
    <dbReference type="NCBI Taxonomy" id="2126340"/>
    <lineage>
        <taxon>Bacteria</taxon>
        <taxon>Pseudomonadati</taxon>
        <taxon>Pseudomonadota</taxon>
        <taxon>Gammaproteobacteria</taxon>
        <taxon>Candidatus Kentrum</taxon>
    </lineage>
</organism>